<evidence type="ECO:0000313" key="4">
    <source>
        <dbReference type="EMBL" id="RLV97254.1"/>
    </source>
</evidence>
<evidence type="ECO:0000256" key="1">
    <source>
        <dbReference type="ARBA" id="ARBA00004496"/>
    </source>
</evidence>
<dbReference type="GO" id="GO:0005737">
    <property type="term" value="C:cytoplasm"/>
    <property type="evidence" value="ECO:0007669"/>
    <property type="project" value="UniProtKB-SubCell"/>
</dbReference>
<protein>
    <recommendedName>
        <fullName evidence="6">NACHT LRR and PYD domain-containing protein</fullName>
    </recommendedName>
</protein>
<sequence>MPCPIHLLCQALRHRDSALQMLRLQWCQLSESCCAELAALLAEHPGLAQLEVADSSLGDSGVRLLCEGLRTPGSRLRILR</sequence>
<dbReference type="PANTHER" id="PTHR45690">
    <property type="entry name" value="NACHT, LRR AND PYD DOMAINS-CONTAINING PROTEIN 12"/>
    <property type="match status" value="1"/>
</dbReference>
<name>A0A3L8S4T6_CHLGU</name>
<evidence type="ECO:0008006" key="6">
    <source>
        <dbReference type="Google" id="ProtNLM"/>
    </source>
</evidence>
<comment type="subcellular location">
    <subcellularLocation>
        <location evidence="1">Cytoplasm</location>
    </subcellularLocation>
</comment>
<dbReference type="InterPro" id="IPR032675">
    <property type="entry name" value="LRR_dom_sf"/>
</dbReference>
<dbReference type="Proteomes" id="UP000276834">
    <property type="component" value="Unassembled WGS sequence"/>
</dbReference>
<dbReference type="EMBL" id="QUSF01000061">
    <property type="protein sequence ID" value="RLV97254.1"/>
    <property type="molecule type" value="Genomic_DNA"/>
</dbReference>
<dbReference type="InterPro" id="IPR050637">
    <property type="entry name" value="NLRP_innate_immun_reg"/>
</dbReference>
<comment type="caution">
    <text evidence="4">The sequence shown here is derived from an EMBL/GenBank/DDBJ whole genome shotgun (WGS) entry which is preliminary data.</text>
</comment>
<proteinExistence type="predicted"/>
<dbReference type="SUPFAM" id="SSF52047">
    <property type="entry name" value="RNI-like"/>
    <property type="match status" value="1"/>
</dbReference>
<dbReference type="PANTHER" id="PTHR45690:SF19">
    <property type="entry name" value="NACHT, LRR AND PYD DOMAINS-CONTAINING PROTEIN 3"/>
    <property type="match status" value="1"/>
</dbReference>
<dbReference type="OrthoDB" id="9903249at2759"/>
<evidence type="ECO:0000256" key="2">
    <source>
        <dbReference type="ARBA" id="ARBA00022490"/>
    </source>
</evidence>
<evidence type="ECO:0000313" key="5">
    <source>
        <dbReference type="Proteomes" id="UP000276834"/>
    </source>
</evidence>
<keyword evidence="5" id="KW-1185">Reference proteome</keyword>
<reference evidence="4 5" key="1">
    <citation type="journal article" date="2018" name="Proc. R. Soc. B">
        <title>A non-coding region near Follistatin controls head colour polymorphism in the Gouldian finch.</title>
        <authorList>
            <person name="Toomey M.B."/>
            <person name="Marques C.I."/>
            <person name="Andrade P."/>
            <person name="Araujo P.M."/>
            <person name="Sabatino S."/>
            <person name="Gazda M.A."/>
            <person name="Afonso S."/>
            <person name="Lopes R.J."/>
            <person name="Corbo J.C."/>
            <person name="Carneiro M."/>
        </authorList>
    </citation>
    <scope>NUCLEOTIDE SEQUENCE [LARGE SCALE GENOMIC DNA]</scope>
    <source>
        <strain evidence="4">Red01</strain>
        <tissue evidence="4">Muscle</tissue>
    </source>
</reference>
<dbReference type="SMART" id="SM00368">
    <property type="entry name" value="LRR_RI"/>
    <property type="match status" value="2"/>
</dbReference>
<accession>A0A3L8S4T6</accession>
<evidence type="ECO:0000256" key="3">
    <source>
        <dbReference type="ARBA" id="ARBA00022737"/>
    </source>
</evidence>
<keyword evidence="3" id="KW-0677">Repeat</keyword>
<keyword evidence="2" id="KW-0963">Cytoplasm</keyword>
<dbReference type="AlphaFoldDB" id="A0A3L8S4T6"/>
<dbReference type="Gene3D" id="3.80.10.10">
    <property type="entry name" value="Ribonuclease Inhibitor"/>
    <property type="match status" value="1"/>
</dbReference>
<gene>
    <name evidence="4" type="ORF">DV515_00011915</name>
</gene>
<organism evidence="4 5">
    <name type="scientific">Chloebia gouldiae</name>
    <name type="common">Gouldian finch</name>
    <name type="synonym">Erythrura gouldiae</name>
    <dbReference type="NCBI Taxonomy" id="44316"/>
    <lineage>
        <taxon>Eukaryota</taxon>
        <taxon>Metazoa</taxon>
        <taxon>Chordata</taxon>
        <taxon>Craniata</taxon>
        <taxon>Vertebrata</taxon>
        <taxon>Euteleostomi</taxon>
        <taxon>Archelosauria</taxon>
        <taxon>Archosauria</taxon>
        <taxon>Dinosauria</taxon>
        <taxon>Saurischia</taxon>
        <taxon>Theropoda</taxon>
        <taxon>Coelurosauria</taxon>
        <taxon>Aves</taxon>
        <taxon>Neognathae</taxon>
        <taxon>Neoaves</taxon>
        <taxon>Telluraves</taxon>
        <taxon>Australaves</taxon>
        <taxon>Passeriformes</taxon>
        <taxon>Passeroidea</taxon>
        <taxon>Passeridae</taxon>
        <taxon>Chloebia</taxon>
    </lineage>
</organism>